<feature type="region of interest" description="Disordered" evidence="1">
    <location>
        <begin position="49"/>
        <end position="92"/>
    </location>
</feature>
<keyword evidence="2" id="KW-0812">Transmembrane</keyword>
<reference evidence="3 4" key="1">
    <citation type="journal article" date="2015" name="Int. J. Syst. Evol. Microbiol.">
        <title>Mariniphaga sediminis sp. nov., isolated from coastal sediment.</title>
        <authorList>
            <person name="Wang F.Q."/>
            <person name="Shen Q.Y."/>
            <person name="Chen G.J."/>
            <person name="Du Z.J."/>
        </authorList>
    </citation>
    <scope>NUCLEOTIDE SEQUENCE [LARGE SCALE GENOMIC DNA]</scope>
    <source>
        <strain evidence="3 4">SY21</strain>
    </source>
</reference>
<evidence type="ECO:0000313" key="3">
    <source>
        <dbReference type="EMBL" id="RIH64617.1"/>
    </source>
</evidence>
<keyword evidence="2" id="KW-0472">Membrane</keyword>
<dbReference type="AlphaFoldDB" id="A0A399CZ62"/>
<dbReference type="RefSeq" id="WP_119350489.1">
    <property type="nucleotide sequence ID" value="NZ_JBFHKJ010000012.1"/>
</dbReference>
<name>A0A399CZ62_9BACT</name>
<accession>A0A399CZ62</accession>
<keyword evidence="2" id="KW-1133">Transmembrane helix</keyword>
<protein>
    <submittedName>
        <fullName evidence="3">DUF4834 family protein</fullName>
    </submittedName>
</protein>
<evidence type="ECO:0000256" key="1">
    <source>
        <dbReference type="SAM" id="MobiDB-lite"/>
    </source>
</evidence>
<comment type="caution">
    <text evidence="3">The sequence shown here is derived from an EMBL/GenBank/DDBJ whole genome shotgun (WGS) entry which is preliminary data.</text>
</comment>
<dbReference type="EMBL" id="QWET01000009">
    <property type="protein sequence ID" value="RIH64617.1"/>
    <property type="molecule type" value="Genomic_DNA"/>
</dbReference>
<sequence>MNLFIILYLVGFIRTLVVIAIIYFVIRLFTRYVLPVILENKLKDIQHKMNENQNQQQPAKKREGDVTIEYDRKRNGNRSKSEGEYVDFEEVD</sequence>
<dbReference type="Proteomes" id="UP000266441">
    <property type="component" value="Unassembled WGS sequence"/>
</dbReference>
<dbReference type="Pfam" id="PF16118">
    <property type="entry name" value="DUF4834"/>
    <property type="match status" value="1"/>
</dbReference>
<organism evidence="3 4">
    <name type="scientific">Mariniphaga sediminis</name>
    <dbReference type="NCBI Taxonomy" id="1628158"/>
    <lineage>
        <taxon>Bacteria</taxon>
        <taxon>Pseudomonadati</taxon>
        <taxon>Bacteroidota</taxon>
        <taxon>Bacteroidia</taxon>
        <taxon>Marinilabiliales</taxon>
        <taxon>Prolixibacteraceae</taxon>
        <taxon>Mariniphaga</taxon>
    </lineage>
</organism>
<keyword evidence="4" id="KW-1185">Reference proteome</keyword>
<gene>
    <name evidence="3" type="ORF">D1164_13310</name>
</gene>
<dbReference type="InterPro" id="IPR032272">
    <property type="entry name" value="DUF4834"/>
</dbReference>
<dbReference type="OrthoDB" id="1122320at2"/>
<proteinExistence type="predicted"/>
<evidence type="ECO:0000256" key="2">
    <source>
        <dbReference type="SAM" id="Phobius"/>
    </source>
</evidence>
<evidence type="ECO:0000313" key="4">
    <source>
        <dbReference type="Proteomes" id="UP000266441"/>
    </source>
</evidence>
<feature type="transmembrane region" description="Helical" evidence="2">
    <location>
        <begin position="6"/>
        <end position="26"/>
    </location>
</feature>
<feature type="compositionally biased region" description="Basic and acidic residues" evidence="1">
    <location>
        <begin position="60"/>
        <end position="83"/>
    </location>
</feature>